<dbReference type="EMBL" id="GU071086">
    <property type="protein sequence ID" value="ADB03964.1"/>
    <property type="molecule type" value="Genomic_DNA"/>
</dbReference>
<reference evidence="1 2" key="1">
    <citation type="journal article" date="2009" name="Proc. Natl. Acad. Sci. U.S.A.">
        <title>Giant Marseillevirus highlights the role of amoebae as a melting pot in emergence of chimeric microorganisms.</title>
        <authorList>
            <person name="Boyer M."/>
            <person name="Yutin N."/>
            <person name="Pagnier I."/>
            <person name="Barrassi L."/>
            <person name="Fournous G."/>
            <person name="Espinosa L."/>
            <person name="Robert C."/>
            <person name="Azza S."/>
            <person name="Sun S."/>
            <person name="Rossmann M.G."/>
            <person name="Suzan-Monti M."/>
            <person name="La Scola B."/>
            <person name="Koonin E.V."/>
            <person name="Raoult D."/>
        </authorList>
    </citation>
    <scope>NUCLEOTIDE SEQUENCE [LARGE SCALE GENOMIC DNA]</scope>
    <source>
        <strain evidence="1 2">T19</strain>
    </source>
</reference>
<evidence type="ECO:0000313" key="1">
    <source>
        <dbReference type="EMBL" id="ADB03964.1"/>
    </source>
</evidence>
<proteinExistence type="predicted"/>
<evidence type="ECO:0000313" key="2">
    <source>
        <dbReference type="Proteomes" id="UP000029780"/>
    </source>
</evidence>
<organismHost>
    <name type="scientific">Acanthamoeba</name>
    <dbReference type="NCBI Taxonomy" id="5754"/>
</organismHost>
<organism evidence="1 2">
    <name type="scientific">Marseillevirus marseillevirus</name>
    <name type="common">GBM</name>
    <dbReference type="NCBI Taxonomy" id="694581"/>
    <lineage>
        <taxon>Viruses</taxon>
        <taxon>Varidnaviria</taxon>
        <taxon>Bamfordvirae</taxon>
        <taxon>Nucleocytoviricota</taxon>
        <taxon>Megaviricetes</taxon>
        <taxon>Pimascovirales</taxon>
        <taxon>Pimascovirales incertae sedis</taxon>
        <taxon>Marseilleviridae</taxon>
        <taxon>Marseillevirus</taxon>
        <taxon>Marseillevirus massiliense</taxon>
    </lineage>
</organism>
<sequence length="512" mass="59767">MQQTKKGHVYILSNKKFPQNVYEIGGTENLASLLTQRSKNARFPKLTEVADAPAFESKLLDVFREKFEVRGVKKFKGDISEMMKEFDSVCDKQKRQRAKKYLPNFRETWVTGGSRRNALSSMIRKRVGYVWIEDPLFERFSGVSADDKVIIIGAHASDVEVHRIGPLCFMRSTNLGYSVRARGKLATIVDLGYRDVHFEVLRCDMPGDWILCLAKKWSFCLALKPDYFGSFEKHEALKINNPATYECFGEDSECDVEVSRCLSSFGWMPGDTMLEYLVDDLEACMEHWEERFSMEIFVKCRKHKETEEWKREPLSPIKRSYCADRIHDWITEFSIPSEKFEYGMKFFDIDFPLRVETETQRRDFDEWRKNPGCRFFPDFAISRRVYAACKTDNSRKWDGPSYPEKYGKYHPWALKRTKISKDILPLSHKNPCKMLFMMSCSFPVLMDIIIHCEKGPVFISLFDSRKITGRSCYETQHLKKISSAVYLVDVNDVLSLGETPKEFKRTTVFEKP</sequence>
<gene>
    <name evidence="1" type="ORF">MAR_ORF183</name>
</gene>
<protein>
    <submittedName>
        <fullName evidence="1">Uncharacterized protein</fullName>
    </submittedName>
</protein>
<dbReference type="Proteomes" id="UP000029780">
    <property type="component" value="Segment"/>
</dbReference>
<accession>D2XAI7</accession>
<name>D2XAI7_GBMV</name>
<keyword evidence="2" id="KW-1185">Reference proteome</keyword>
<dbReference type="GeneID" id="8746420"/>
<dbReference type="RefSeq" id="YP_003406926.1">
    <property type="nucleotide sequence ID" value="NC_013756.1"/>
</dbReference>
<dbReference type="KEGG" id="vg:8746420"/>